<dbReference type="OMA" id="GPYQLYG"/>
<evidence type="ECO:0000313" key="3">
    <source>
        <dbReference type="EMBL" id="KAG8469877.1"/>
    </source>
</evidence>
<comment type="caution">
    <text evidence="3">The sequence shown here is derived from an EMBL/GenBank/DDBJ whole genome shotgun (WGS) entry which is preliminary data.</text>
</comment>
<feature type="domain" description="Saccharopine dehydrogenase NADP binding" evidence="2">
    <location>
        <begin position="14"/>
        <end position="150"/>
    </location>
</feature>
<dbReference type="InterPro" id="IPR036291">
    <property type="entry name" value="NAD(P)-bd_dom_sf"/>
</dbReference>
<dbReference type="OrthoDB" id="10268090at2759"/>
<dbReference type="SUPFAM" id="SSF51735">
    <property type="entry name" value="NAD(P)-binding Rossmann-fold domains"/>
    <property type="match status" value="1"/>
</dbReference>
<dbReference type="EMBL" id="JAGTXO010000002">
    <property type="protein sequence ID" value="KAG8469877.1"/>
    <property type="molecule type" value="Genomic_DNA"/>
</dbReference>
<protein>
    <recommendedName>
        <fullName evidence="2">Saccharopine dehydrogenase NADP binding domain-containing protein</fullName>
    </recommendedName>
</protein>
<dbReference type="InterPro" id="IPR051276">
    <property type="entry name" value="Saccharopine_DH-like_oxidrdct"/>
</dbReference>
<dbReference type="Proteomes" id="UP000751190">
    <property type="component" value="Unassembled WGS sequence"/>
</dbReference>
<proteinExistence type="inferred from homology"/>
<evidence type="ECO:0000256" key="1">
    <source>
        <dbReference type="ARBA" id="ARBA00038048"/>
    </source>
</evidence>
<gene>
    <name evidence="3" type="ORF">KFE25_006332</name>
</gene>
<dbReference type="GO" id="GO:0005886">
    <property type="term" value="C:plasma membrane"/>
    <property type="evidence" value="ECO:0007669"/>
    <property type="project" value="TreeGrafter"/>
</dbReference>
<dbReference type="Pfam" id="PF03435">
    <property type="entry name" value="Sacchrp_dh_NADP"/>
    <property type="match status" value="1"/>
</dbReference>
<sequence>MAYNTRGGRLFDLVVWGSAGFTGRLIVEYICRAVVREHPKLRWAIAARDRAKAEAVKAWAMERAGALPPGAQEPAVLIGDARDQASVDRIVGETRVVLAAAGPFWSHGAPVVDACVRLGADYVDIAGETPWLRQVVDRFHAAAVEAGVRLVPACGFDSVPSDLGALHALLALRARTSSPSADVRCYVAMNGRLSGGTMATGILMDSLGDEVAAQRADPFLVGGRPRGRAAASAPRARERDLDSAEFDAVVKGWVGPFMMATINTRVVRRSVELLRAAPPAPELAGLYGDDVCYSEVQLAKDENVAAALARGLPPVSKRLEMVSRGKLPKPGEGPSEEMRAGSWFHFRFVATAEDGTTVATSVRGGDPGYTETAKMVAESALCFALPERRARLPSAGAGARGGALTPASAFGGLLIGVLHSHGIEFAAEEGVPAADAMLTMPPGAPPVEPKSKL</sequence>
<keyword evidence="4" id="KW-1185">Reference proteome</keyword>
<reference evidence="3" key="1">
    <citation type="submission" date="2021-05" db="EMBL/GenBank/DDBJ databases">
        <title>The genome of the haptophyte Pavlova lutheri (Diacronema luteri, Pavlovales) - a model for lipid biosynthesis in eukaryotic algae.</title>
        <authorList>
            <person name="Hulatt C.J."/>
            <person name="Posewitz M.C."/>
        </authorList>
    </citation>
    <scope>NUCLEOTIDE SEQUENCE</scope>
    <source>
        <strain evidence="3">NIVA-4/92</strain>
    </source>
</reference>
<evidence type="ECO:0000259" key="2">
    <source>
        <dbReference type="Pfam" id="PF03435"/>
    </source>
</evidence>
<dbReference type="Gene3D" id="3.40.50.720">
    <property type="entry name" value="NAD(P)-binding Rossmann-like Domain"/>
    <property type="match status" value="1"/>
</dbReference>
<dbReference type="PANTHER" id="PTHR12286:SF5">
    <property type="entry name" value="SACCHAROPINE DEHYDROGENASE-LIKE OXIDOREDUCTASE"/>
    <property type="match status" value="1"/>
</dbReference>
<evidence type="ECO:0000313" key="4">
    <source>
        <dbReference type="Proteomes" id="UP000751190"/>
    </source>
</evidence>
<accession>A0A8J5XWN9</accession>
<organism evidence="3 4">
    <name type="scientific">Diacronema lutheri</name>
    <name type="common">Unicellular marine alga</name>
    <name type="synonym">Monochrysis lutheri</name>
    <dbReference type="NCBI Taxonomy" id="2081491"/>
    <lineage>
        <taxon>Eukaryota</taxon>
        <taxon>Haptista</taxon>
        <taxon>Haptophyta</taxon>
        <taxon>Pavlovophyceae</taxon>
        <taxon>Pavlovales</taxon>
        <taxon>Pavlovaceae</taxon>
        <taxon>Diacronema</taxon>
    </lineage>
</organism>
<dbReference type="GO" id="GO:0009247">
    <property type="term" value="P:glycolipid biosynthetic process"/>
    <property type="evidence" value="ECO:0007669"/>
    <property type="project" value="TreeGrafter"/>
</dbReference>
<comment type="similarity">
    <text evidence="1">Belongs to the saccharopine dehydrogenase family.</text>
</comment>
<name>A0A8J5XWN9_DIALT</name>
<dbReference type="InterPro" id="IPR005097">
    <property type="entry name" value="Sacchrp_dh_NADP-bd"/>
</dbReference>
<dbReference type="PANTHER" id="PTHR12286">
    <property type="entry name" value="SACCHAROPINE DEHYDROGENASE-LIKE OXIDOREDUCTASE"/>
    <property type="match status" value="1"/>
</dbReference>
<dbReference type="AlphaFoldDB" id="A0A8J5XWN9"/>